<dbReference type="InterPro" id="IPR042216">
    <property type="entry name" value="MitoNEET_CISD"/>
</dbReference>
<dbReference type="Pfam" id="PF09360">
    <property type="entry name" value="zf-CDGSH"/>
    <property type="match status" value="1"/>
</dbReference>
<evidence type="ECO:0000256" key="5">
    <source>
        <dbReference type="SAM" id="MobiDB-lite"/>
    </source>
</evidence>
<evidence type="ECO:0000256" key="4">
    <source>
        <dbReference type="ARBA" id="ARBA00023014"/>
    </source>
</evidence>
<evidence type="ECO:0000259" key="6">
    <source>
        <dbReference type="SMART" id="SM00704"/>
    </source>
</evidence>
<proteinExistence type="predicted"/>
<reference evidence="7 8" key="1">
    <citation type="submission" date="2023-10" db="EMBL/GenBank/DDBJ databases">
        <title>The genome sequence of Streptomyces sp. HUAS YS2.</title>
        <authorList>
            <person name="Mo P."/>
        </authorList>
    </citation>
    <scope>NUCLEOTIDE SEQUENCE [LARGE SCALE GENOMIC DNA]</scope>
    <source>
        <strain evidence="7 8">HUAS YS2</strain>
    </source>
</reference>
<keyword evidence="4" id="KW-0411">Iron-sulfur</keyword>
<keyword evidence="2" id="KW-0479">Metal-binding</keyword>
<organism evidence="7 8">
    <name type="scientific">Streptomyces solicathayae</name>
    <dbReference type="NCBI Taxonomy" id="3081768"/>
    <lineage>
        <taxon>Bacteria</taxon>
        <taxon>Bacillati</taxon>
        <taxon>Actinomycetota</taxon>
        <taxon>Actinomycetes</taxon>
        <taxon>Kitasatosporales</taxon>
        <taxon>Streptomycetaceae</taxon>
        <taxon>Streptomyces</taxon>
    </lineage>
</organism>
<dbReference type="EMBL" id="CP137573">
    <property type="protein sequence ID" value="WOX26528.1"/>
    <property type="molecule type" value="Genomic_DNA"/>
</dbReference>
<evidence type="ECO:0000313" key="8">
    <source>
        <dbReference type="Proteomes" id="UP001301731"/>
    </source>
</evidence>
<keyword evidence="3" id="KW-0408">Iron</keyword>
<evidence type="ECO:0000256" key="2">
    <source>
        <dbReference type="ARBA" id="ARBA00022723"/>
    </source>
</evidence>
<keyword evidence="1" id="KW-0001">2Fe-2S</keyword>
<evidence type="ECO:0000256" key="3">
    <source>
        <dbReference type="ARBA" id="ARBA00023004"/>
    </source>
</evidence>
<protein>
    <submittedName>
        <fullName evidence="7">CDGSH iron-sulfur domain-containing protein</fullName>
    </submittedName>
</protein>
<keyword evidence="8" id="KW-1185">Reference proteome</keyword>
<dbReference type="Gene3D" id="3.40.5.90">
    <property type="entry name" value="CDGSH iron-sulfur domain, mitoNEET-type"/>
    <property type="match status" value="1"/>
</dbReference>
<dbReference type="SMART" id="SM00704">
    <property type="entry name" value="ZnF_CDGSH"/>
    <property type="match status" value="1"/>
</dbReference>
<dbReference type="Proteomes" id="UP001301731">
    <property type="component" value="Chromosome"/>
</dbReference>
<gene>
    <name evidence="7" type="ORF">R2D22_02995</name>
</gene>
<feature type="compositionally biased region" description="Low complexity" evidence="5">
    <location>
        <begin position="56"/>
        <end position="67"/>
    </location>
</feature>
<feature type="domain" description="Iron-binding zinc finger CDGSH type" evidence="6">
    <location>
        <begin position="4"/>
        <end position="48"/>
    </location>
</feature>
<name>A0ABZ0M412_9ACTN</name>
<evidence type="ECO:0000313" key="7">
    <source>
        <dbReference type="EMBL" id="WOX26528.1"/>
    </source>
</evidence>
<accession>A0ABZ0M412</accession>
<evidence type="ECO:0000256" key="1">
    <source>
        <dbReference type="ARBA" id="ARBA00022714"/>
    </source>
</evidence>
<feature type="region of interest" description="Disordered" evidence="5">
    <location>
        <begin position="44"/>
        <end position="73"/>
    </location>
</feature>
<sequence>MLIEGPVEIVLPDGATRMCERPVIALCTCRRSLRMPFCDTSHRRRNRGAARFPSRAATTAQAGAEGAKQAEEA</sequence>
<dbReference type="InterPro" id="IPR018967">
    <property type="entry name" value="FeS-contain_CDGSH-typ"/>
</dbReference>